<dbReference type="Proteomes" id="UP001295684">
    <property type="component" value="Unassembled WGS sequence"/>
</dbReference>
<reference evidence="1" key="1">
    <citation type="submission" date="2023-07" db="EMBL/GenBank/DDBJ databases">
        <authorList>
            <consortium name="AG Swart"/>
            <person name="Singh M."/>
            <person name="Singh A."/>
            <person name="Seah K."/>
            <person name="Emmerich C."/>
        </authorList>
    </citation>
    <scope>NUCLEOTIDE SEQUENCE</scope>
    <source>
        <strain evidence="1">DP1</strain>
    </source>
</reference>
<accession>A0AAD1UC26</accession>
<gene>
    <name evidence="1" type="ORF">ECRASSUSDP1_LOCUS5206</name>
</gene>
<keyword evidence="2" id="KW-1185">Reference proteome</keyword>
<dbReference type="EMBL" id="CAMPGE010005016">
    <property type="protein sequence ID" value="CAI2363866.1"/>
    <property type="molecule type" value="Genomic_DNA"/>
</dbReference>
<organism evidence="1 2">
    <name type="scientific">Euplotes crassus</name>
    <dbReference type="NCBI Taxonomy" id="5936"/>
    <lineage>
        <taxon>Eukaryota</taxon>
        <taxon>Sar</taxon>
        <taxon>Alveolata</taxon>
        <taxon>Ciliophora</taxon>
        <taxon>Intramacronucleata</taxon>
        <taxon>Spirotrichea</taxon>
        <taxon>Hypotrichia</taxon>
        <taxon>Euplotida</taxon>
        <taxon>Euplotidae</taxon>
        <taxon>Moneuplotes</taxon>
    </lineage>
</organism>
<sequence length="269" mass="30699">MLSNLANGQKISDITKGETIKPDTNFEVDKKAKAPLLRIKLPNKICSQQYKKSSSKVSKFSISSKILKVSKSTNSNEVIMFKKKKESYKVWKKSTLNESKRADGSKDDFKNSFNKSLCYATPSNQKHNSRNGSQYFKSTTNDNTEVNLPVFQNGKKECQTKANLATLKSAKKSKHMAVLNSKKNLSSLKIRIQQLYDKYFDPMNKTLKDTHDYRRNEEFTMVGSPDRPHSRNVNITKMISLPPLNSKIQFCSPTKTRNSSFARCRTQCK</sequence>
<proteinExistence type="predicted"/>
<protein>
    <submittedName>
        <fullName evidence="1">Uncharacterized protein</fullName>
    </submittedName>
</protein>
<evidence type="ECO:0000313" key="1">
    <source>
        <dbReference type="EMBL" id="CAI2363866.1"/>
    </source>
</evidence>
<name>A0AAD1UC26_EUPCR</name>
<evidence type="ECO:0000313" key="2">
    <source>
        <dbReference type="Proteomes" id="UP001295684"/>
    </source>
</evidence>
<dbReference type="AlphaFoldDB" id="A0AAD1UC26"/>
<comment type="caution">
    <text evidence="1">The sequence shown here is derived from an EMBL/GenBank/DDBJ whole genome shotgun (WGS) entry which is preliminary data.</text>
</comment>